<evidence type="ECO:0000313" key="2">
    <source>
        <dbReference type="Proteomes" id="UP000262802"/>
    </source>
</evidence>
<dbReference type="AlphaFoldDB" id="A0A3B7R857"/>
<dbReference type="KEGG" id="hyh:D3Y59_09755"/>
<proteinExistence type="predicted"/>
<gene>
    <name evidence="1" type="ORF">D3Y59_09755</name>
</gene>
<dbReference type="Proteomes" id="UP000262802">
    <property type="component" value="Chromosome"/>
</dbReference>
<evidence type="ECO:0000313" key="1">
    <source>
        <dbReference type="EMBL" id="AYA37311.1"/>
    </source>
</evidence>
<sequence length="214" mass="23796">MLTQKGEFSGGLHTNWKANVTAQGAYAAGEHVGIIASGSFLHTNGKRKVYDQDFGEVGAGYYTRFGADQSRILEVYAGAGYGKGKRTERTRAGEVTETVEARLEKYFAQVNYTKKDREEFEFLGRTWPFRYGAALRLSYMNTPELRLNGQRIPGEDNIFFEPVTYTRIGLVGPLKFQTMSGWNFGLKNRKYLTAGNSVFSLGLIINVGGDGRGD</sequence>
<accession>A0A3B7R857</accession>
<keyword evidence="2" id="KW-1185">Reference proteome</keyword>
<organism evidence="1 2">
    <name type="scientific">Hymenobacter oligotrophus</name>
    <dbReference type="NCBI Taxonomy" id="2319843"/>
    <lineage>
        <taxon>Bacteria</taxon>
        <taxon>Pseudomonadati</taxon>
        <taxon>Bacteroidota</taxon>
        <taxon>Cytophagia</taxon>
        <taxon>Cytophagales</taxon>
        <taxon>Hymenobacteraceae</taxon>
        <taxon>Hymenobacter</taxon>
    </lineage>
</organism>
<reference evidence="1 2" key="1">
    <citation type="submission" date="2018-09" db="EMBL/GenBank/DDBJ databases">
        <title>Hymenobacter medium sp. nov., isolated from R2A medium.</title>
        <authorList>
            <person name="Yingchao G."/>
        </authorList>
    </citation>
    <scope>NUCLEOTIDE SEQUENCE [LARGE SCALE GENOMIC DNA]</scope>
    <source>
        <strain evidence="2">sh-6</strain>
    </source>
</reference>
<protein>
    <submittedName>
        <fullName evidence="1">Uncharacterized protein</fullName>
    </submittedName>
</protein>
<name>A0A3B7R857_9BACT</name>
<dbReference type="EMBL" id="CP032317">
    <property type="protein sequence ID" value="AYA37311.1"/>
    <property type="molecule type" value="Genomic_DNA"/>
</dbReference>
<dbReference type="OrthoDB" id="1337415at2"/>